<dbReference type="InterPro" id="IPR000560">
    <property type="entry name" value="His_Pase_clade-2"/>
</dbReference>
<protein>
    <submittedName>
        <fullName evidence="3">Phosphoglycerate mutase-like protein</fullName>
    </submittedName>
</protein>
<dbReference type="InterPro" id="IPR029033">
    <property type="entry name" value="His_PPase_superfam"/>
</dbReference>
<keyword evidence="2" id="KW-0732">Signal</keyword>
<keyword evidence="4" id="KW-1185">Reference proteome</keyword>
<name>A0A316U321_9BASI</name>
<dbReference type="Gene3D" id="3.40.50.1240">
    <property type="entry name" value="Phosphoglycerate mutase-like"/>
    <property type="match status" value="1"/>
</dbReference>
<dbReference type="PANTHER" id="PTHR20963">
    <property type="entry name" value="MULTIPLE INOSITOL POLYPHOSPHATE PHOSPHATASE-RELATED"/>
    <property type="match status" value="1"/>
</dbReference>
<keyword evidence="1" id="KW-0378">Hydrolase</keyword>
<dbReference type="OrthoDB" id="6509975at2759"/>
<evidence type="ECO:0000256" key="2">
    <source>
        <dbReference type="SAM" id="SignalP"/>
    </source>
</evidence>
<reference evidence="3 4" key="1">
    <citation type="journal article" date="2018" name="Mol. Biol. Evol.">
        <title>Broad Genomic Sampling Reveals a Smut Pathogenic Ancestry of the Fungal Clade Ustilaginomycotina.</title>
        <authorList>
            <person name="Kijpornyongpan T."/>
            <person name="Mondo S.J."/>
            <person name="Barry K."/>
            <person name="Sandor L."/>
            <person name="Lee J."/>
            <person name="Lipzen A."/>
            <person name="Pangilinan J."/>
            <person name="LaButti K."/>
            <person name="Hainaut M."/>
            <person name="Henrissat B."/>
            <person name="Grigoriev I.V."/>
            <person name="Spatafora J.W."/>
            <person name="Aime M.C."/>
        </authorList>
    </citation>
    <scope>NUCLEOTIDE SEQUENCE [LARGE SCALE GENOMIC DNA]</scope>
    <source>
        <strain evidence="3 4">MCA 4718</strain>
    </source>
</reference>
<dbReference type="Pfam" id="PF00328">
    <property type="entry name" value="His_Phos_2"/>
    <property type="match status" value="1"/>
</dbReference>
<gene>
    <name evidence="3" type="ORF">BCV69DRAFT_27092</name>
</gene>
<dbReference type="AlphaFoldDB" id="A0A316U321"/>
<dbReference type="GeneID" id="37012674"/>
<evidence type="ECO:0000256" key="1">
    <source>
        <dbReference type="ARBA" id="ARBA00022801"/>
    </source>
</evidence>
<sequence length="535" mass="57764">MRVPSAITFLPLLLVPNEHAAAKTTQNSQLSVGGPDGNDVLNSALPEDVFHNLGQYSARYTVEGLPDELPEGCTVTLVNSLERHGVRYMTAGALKSAEATIEKVQTALANTSAPRLPEELRFLKGVNISNHTADLAPMGALQAYYSGKYTRERYSKLASTAEAFIRTSGDPDADRVIVTSQFWSMGYHGEPFPEGPLTDGSSVRAAGAEAKVQPNVIISEQNGSNNTLNVDTCPADTEYGDVAGEDLATSTYGNSTLVPTIGARLGRAFGQAGVSLSLSSTDLANSLGLCSFDTLATGPVSSGHLNLTISPFCTLFTPEEFQMYEYYLDVGKYYGSGYGDPYHEALGVSYLRELLARLTGTEVDLASPTGALNTTLDAHGANSTFPIPPKDAVQPLSGVRIFHDASHDNNISPIVASFGLFRTAPLPLGRHAERSQRAKNRSWHFSRIAPLQGKVVWEKVSCPVKKTSKREHEFVRIRANEAIQTSAGQAWCPGKLAGEEMQYARYGLCPLEKVVRGLQWDRCYEPAVTGLTPQR</sequence>
<dbReference type="SUPFAM" id="SSF53254">
    <property type="entry name" value="Phosphoglycerate mutase-like"/>
    <property type="match status" value="1"/>
</dbReference>
<dbReference type="CDD" id="cd07061">
    <property type="entry name" value="HP_HAP_like"/>
    <property type="match status" value="1"/>
</dbReference>
<feature type="signal peptide" evidence="2">
    <location>
        <begin position="1"/>
        <end position="22"/>
    </location>
</feature>
<dbReference type="GO" id="GO:0003993">
    <property type="term" value="F:acid phosphatase activity"/>
    <property type="evidence" value="ECO:0007669"/>
    <property type="project" value="TreeGrafter"/>
</dbReference>
<organism evidence="3 4">
    <name type="scientific">Pseudomicrostroma glucosiphilum</name>
    <dbReference type="NCBI Taxonomy" id="1684307"/>
    <lineage>
        <taxon>Eukaryota</taxon>
        <taxon>Fungi</taxon>
        <taxon>Dikarya</taxon>
        <taxon>Basidiomycota</taxon>
        <taxon>Ustilaginomycotina</taxon>
        <taxon>Exobasidiomycetes</taxon>
        <taxon>Microstromatales</taxon>
        <taxon>Microstromatales incertae sedis</taxon>
        <taxon>Pseudomicrostroma</taxon>
    </lineage>
</organism>
<evidence type="ECO:0000313" key="3">
    <source>
        <dbReference type="EMBL" id="PWN19637.1"/>
    </source>
</evidence>
<accession>A0A316U321</accession>
<dbReference type="Proteomes" id="UP000245942">
    <property type="component" value="Unassembled WGS sequence"/>
</dbReference>
<evidence type="ECO:0000313" key="4">
    <source>
        <dbReference type="Proteomes" id="UP000245942"/>
    </source>
</evidence>
<dbReference type="PANTHER" id="PTHR20963:SF24">
    <property type="entry name" value="3-PHYTASE B"/>
    <property type="match status" value="1"/>
</dbReference>
<dbReference type="EMBL" id="KZ819330">
    <property type="protein sequence ID" value="PWN19637.1"/>
    <property type="molecule type" value="Genomic_DNA"/>
</dbReference>
<dbReference type="STRING" id="1684307.A0A316U321"/>
<dbReference type="RefSeq" id="XP_025346797.1">
    <property type="nucleotide sequence ID" value="XM_025490940.1"/>
</dbReference>
<proteinExistence type="predicted"/>
<feature type="chain" id="PRO_5016445406" evidence="2">
    <location>
        <begin position="23"/>
        <end position="535"/>
    </location>
</feature>